<sequence length="194" mass="22085">MAYVSSFWLQWGMVCSVFALVFAQDSLWDCSDRDDILRDVPAEVNTPSDCTLDCTARTYRAVLELQNRLTIRFTDSHAGDLEEYCWSTRIKCSPGQRLQSAFILLPVDLSVVDRETLRLQINSETNGATLHQHTEYSLFPSECGLRFDVTEHIAAKERQANLCVKIIAQEQSTLGRGLMCPPFLVTTWEKWNQG</sequence>
<feature type="chain" id="PRO_5024386326" evidence="1">
    <location>
        <begin position="24"/>
        <end position="194"/>
    </location>
</feature>
<comment type="caution">
    <text evidence="2">The sequence shown here is derived from an EMBL/GenBank/DDBJ whole genome shotgun (WGS) entry which is preliminary data.</text>
</comment>
<reference evidence="2 3" key="1">
    <citation type="submission" date="2019-06" db="EMBL/GenBank/DDBJ databases">
        <title>A chromosome-scale genome assembly of the striped catfish, Pangasianodon hypophthalmus.</title>
        <authorList>
            <person name="Wen M."/>
            <person name="Zahm M."/>
            <person name="Roques C."/>
            <person name="Cabau C."/>
            <person name="Klopp C."/>
            <person name="Donnadieu C."/>
            <person name="Jouanno E."/>
            <person name="Avarre J.-C."/>
            <person name="Campet M."/>
            <person name="Ha T.T.T."/>
            <person name="Dugue R."/>
            <person name="Lampietro C."/>
            <person name="Louis A."/>
            <person name="Herpin A."/>
            <person name="Echchiki A."/>
            <person name="Berthelot C."/>
            <person name="Parey E."/>
            <person name="Roest-Crollius H."/>
            <person name="Braasch I."/>
            <person name="Postlethwait J."/>
            <person name="Bobe J."/>
            <person name="Montfort J."/>
            <person name="Bouchez O."/>
            <person name="Begum T."/>
            <person name="Schartl M."/>
            <person name="Guiguen Y."/>
        </authorList>
    </citation>
    <scope>NUCLEOTIDE SEQUENCE [LARGE SCALE GENOMIC DNA]</scope>
    <source>
        <strain evidence="2 3">Indonesia</strain>
        <tissue evidence="2">Blood</tissue>
    </source>
</reference>
<gene>
    <name evidence="2" type="ORF">PHYPO_G00065900</name>
</gene>
<keyword evidence="3" id="KW-1185">Reference proteome</keyword>
<proteinExistence type="predicted"/>
<dbReference type="Proteomes" id="UP000327468">
    <property type="component" value="Chromosome 15"/>
</dbReference>
<feature type="signal peptide" evidence="1">
    <location>
        <begin position="1"/>
        <end position="23"/>
    </location>
</feature>
<evidence type="ECO:0000313" key="3">
    <source>
        <dbReference type="Proteomes" id="UP000327468"/>
    </source>
</evidence>
<name>A0A5N5M2J2_PANHP</name>
<evidence type="ECO:0000313" key="2">
    <source>
        <dbReference type="EMBL" id="KAB5549310.1"/>
    </source>
</evidence>
<dbReference type="AlphaFoldDB" id="A0A5N5M2J2"/>
<protein>
    <submittedName>
        <fullName evidence="2">Uncharacterized protein</fullName>
    </submittedName>
</protein>
<evidence type="ECO:0000256" key="1">
    <source>
        <dbReference type="SAM" id="SignalP"/>
    </source>
</evidence>
<organism evidence="2 3">
    <name type="scientific">Pangasianodon hypophthalmus</name>
    <name type="common">Striped catfish</name>
    <name type="synonym">Helicophagus hypophthalmus</name>
    <dbReference type="NCBI Taxonomy" id="310915"/>
    <lineage>
        <taxon>Eukaryota</taxon>
        <taxon>Metazoa</taxon>
        <taxon>Chordata</taxon>
        <taxon>Craniata</taxon>
        <taxon>Vertebrata</taxon>
        <taxon>Euteleostomi</taxon>
        <taxon>Actinopterygii</taxon>
        <taxon>Neopterygii</taxon>
        <taxon>Teleostei</taxon>
        <taxon>Ostariophysi</taxon>
        <taxon>Siluriformes</taxon>
        <taxon>Pangasiidae</taxon>
        <taxon>Pangasianodon</taxon>
    </lineage>
</organism>
<keyword evidence="1" id="KW-0732">Signal</keyword>
<dbReference type="EMBL" id="VFJC01000016">
    <property type="protein sequence ID" value="KAB5549310.1"/>
    <property type="molecule type" value="Genomic_DNA"/>
</dbReference>
<accession>A0A5N5M2J2</accession>